<dbReference type="SUPFAM" id="SSF55347">
    <property type="entry name" value="Glyceraldehyde-3-phosphate dehydrogenase-like, C-terminal domain"/>
    <property type="match status" value="1"/>
</dbReference>
<feature type="domain" description="Gfo/Idh/MocA-like oxidoreductase N-terminal" evidence="3">
    <location>
        <begin position="26"/>
        <end position="147"/>
    </location>
</feature>
<evidence type="ECO:0000256" key="1">
    <source>
        <dbReference type="ARBA" id="ARBA00023002"/>
    </source>
</evidence>
<dbReference type="Pfam" id="PF01408">
    <property type="entry name" value="GFO_IDH_MocA"/>
    <property type="match status" value="1"/>
</dbReference>
<dbReference type="PANTHER" id="PTHR43818:SF11">
    <property type="entry name" value="BCDNA.GH03377"/>
    <property type="match status" value="1"/>
</dbReference>
<evidence type="ECO:0000256" key="2">
    <source>
        <dbReference type="SAM" id="MobiDB-lite"/>
    </source>
</evidence>
<dbReference type="Proteomes" id="UP000588277">
    <property type="component" value="Unassembled WGS sequence"/>
</dbReference>
<feature type="domain" description="GFO/IDH/MocA-like oxidoreductase" evidence="4">
    <location>
        <begin position="157"/>
        <end position="281"/>
    </location>
</feature>
<accession>A0A7Y0HZI6</accession>
<reference evidence="5 6" key="1">
    <citation type="submission" date="2020-02" db="EMBL/GenBank/DDBJ databases">
        <title>Characterization of phylogenetic diversity of novel bifidobacterial species isolated in Czech ZOOs.</title>
        <authorList>
            <person name="Lugli G.A."/>
            <person name="Vera N.B."/>
            <person name="Ventura M."/>
        </authorList>
    </citation>
    <scope>NUCLEOTIDE SEQUENCE [LARGE SCALE GENOMIC DNA]</scope>
    <source>
        <strain evidence="5 6">DSM 109958</strain>
    </source>
</reference>
<dbReference type="InterPro" id="IPR036291">
    <property type="entry name" value="NAD(P)-bd_dom_sf"/>
</dbReference>
<feature type="region of interest" description="Disordered" evidence="2">
    <location>
        <begin position="1"/>
        <end position="23"/>
    </location>
</feature>
<evidence type="ECO:0000313" key="5">
    <source>
        <dbReference type="EMBL" id="NMN00265.1"/>
    </source>
</evidence>
<feature type="compositionally biased region" description="Polar residues" evidence="2">
    <location>
        <begin position="1"/>
        <end position="18"/>
    </location>
</feature>
<dbReference type="InterPro" id="IPR000683">
    <property type="entry name" value="Gfo/Idh/MocA-like_OxRdtase_N"/>
</dbReference>
<dbReference type="InterPro" id="IPR050463">
    <property type="entry name" value="Gfo/Idh/MocA_oxidrdct_glycsds"/>
</dbReference>
<dbReference type="GO" id="GO:0016491">
    <property type="term" value="F:oxidoreductase activity"/>
    <property type="evidence" value="ECO:0007669"/>
    <property type="project" value="UniProtKB-KW"/>
</dbReference>
<evidence type="ECO:0000259" key="3">
    <source>
        <dbReference type="Pfam" id="PF01408"/>
    </source>
</evidence>
<dbReference type="InterPro" id="IPR055170">
    <property type="entry name" value="GFO_IDH_MocA-like_dom"/>
</dbReference>
<gene>
    <name evidence="5" type="ORF">G1C96_0843</name>
</gene>
<dbReference type="Pfam" id="PF22725">
    <property type="entry name" value="GFO_IDH_MocA_C3"/>
    <property type="match status" value="1"/>
</dbReference>
<dbReference type="PANTHER" id="PTHR43818">
    <property type="entry name" value="BCDNA.GH03377"/>
    <property type="match status" value="1"/>
</dbReference>
<keyword evidence="1" id="KW-0560">Oxidoreductase</keyword>
<dbReference type="RefSeq" id="WP_169275425.1">
    <property type="nucleotide sequence ID" value="NZ_JAAIIH010000004.1"/>
</dbReference>
<comment type="caution">
    <text evidence="5">The sequence shown here is derived from an EMBL/GenBank/DDBJ whole genome shotgun (WGS) entry which is preliminary data.</text>
</comment>
<dbReference type="EMBL" id="JAAIIH010000004">
    <property type="protein sequence ID" value="NMN00265.1"/>
    <property type="molecule type" value="Genomic_DNA"/>
</dbReference>
<dbReference type="Gene3D" id="3.40.50.720">
    <property type="entry name" value="NAD(P)-binding Rossmann-like Domain"/>
    <property type="match status" value="1"/>
</dbReference>
<proteinExistence type="predicted"/>
<organism evidence="5 6">
    <name type="scientific">Bifidobacterium moraviense</name>
    <dbReference type="NCBI Taxonomy" id="2675323"/>
    <lineage>
        <taxon>Bacteria</taxon>
        <taxon>Bacillati</taxon>
        <taxon>Actinomycetota</taxon>
        <taxon>Actinomycetes</taxon>
        <taxon>Bifidobacteriales</taxon>
        <taxon>Bifidobacteriaceae</taxon>
        <taxon>Bifidobacterium</taxon>
    </lineage>
</organism>
<dbReference type="AlphaFoldDB" id="A0A7Y0HZI6"/>
<name>A0A7Y0HZI6_9BIFI</name>
<protein>
    <submittedName>
        <fullName evidence="5">Oxidoreductase</fullName>
    </submittedName>
</protein>
<evidence type="ECO:0000313" key="6">
    <source>
        <dbReference type="Proteomes" id="UP000588277"/>
    </source>
</evidence>
<keyword evidence="6" id="KW-1185">Reference proteome</keyword>
<dbReference type="GO" id="GO:0000166">
    <property type="term" value="F:nucleotide binding"/>
    <property type="evidence" value="ECO:0007669"/>
    <property type="project" value="InterPro"/>
</dbReference>
<evidence type="ECO:0000259" key="4">
    <source>
        <dbReference type="Pfam" id="PF22725"/>
    </source>
</evidence>
<dbReference type="Gene3D" id="3.30.360.10">
    <property type="entry name" value="Dihydrodipicolinate Reductase, domain 2"/>
    <property type="match status" value="1"/>
</dbReference>
<sequence length="401" mass="44795">MHAPTTPTAPNASDTSGTPHAPDARVRVALIGTGGMGRQYAELIRDHPDGPLVLTAACCRSPESQRWAAEALGPGTATYPSVDELYRHADDFDAVLIVTQQELHPALAVQAFEHGKHVLCDKPAARSLGECRAMTEAADRTGLTFGMIFQQRCYARHRRVRQLLRDGALGEVRRMQLTDTQYFRTVSYHHSRPWRSSWEHEGGGVLTSQGPHILDLWQWLFGMPSAMRAVIPFGKYNDFAVDDESTLVMTYPDGRTGAFVISTGEPVPETRLDIRGSRGRLLMDGDVLRLWTYDRDADEYRRTAACTDARELGIAYREERIPDPVGLEHYWEVLENFGFAVMGEAELIADGREGLRCLELADAAYLSAWDDATVALPLDADRFDRELRAHVDEERAQRAEA</sequence>
<dbReference type="SUPFAM" id="SSF51735">
    <property type="entry name" value="NAD(P)-binding Rossmann-fold domains"/>
    <property type="match status" value="1"/>
</dbReference>